<dbReference type="HOGENOM" id="CLU_2996509_0_0_1"/>
<dbReference type="Proteomes" id="UP000006352">
    <property type="component" value="Unassembled WGS sequence"/>
</dbReference>
<dbReference type="AlphaFoldDB" id="J4GXL2"/>
<sequence length="57" mass="6197">MSVEALTRSEHVHLRPWYDASNRCQDFDSKPPGVIQNACARSGKDASGLYASVGPGY</sequence>
<reference evidence="1 2" key="1">
    <citation type="journal article" date="2012" name="Appl. Environ. Microbiol.">
        <title>Short-read sequencing for genomic analysis of the brown rot fungus Fibroporia radiculosa.</title>
        <authorList>
            <person name="Tang J.D."/>
            <person name="Perkins A.D."/>
            <person name="Sonstegard T.S."/>
            <person name="Schroeder S.G."/>
            <person name="Burgess S.C."/>
            <person name="Diehl S.V."/>
        </authorList>
    </citation>
    <scope>NUCLEOTIDE SEQUENCE [LARGE SCALE GENOMIC DNA]</scope>
    <source>
        <strain evidence="1 2">TFFH 294</strain>
    </source>
</reference>
<dbReference type="InParanoid" id="J4GXL2"/>
<dbReference type="EMBL" id="HE797418">
    <property type="protein sequence ID" value="CCM06620.1"/>
    <property type="molecule type" value="Genomic_DNA"/>
</dbReference>
<accession>J4GXL2</accession>
<evidence type="ECO:0000313" key="2">
    <source>
        <dbReference type="Proteomes" id="UP000006352"/>
    </source>
</evidence>
<gene>
    <name evidence="1" type="ORF">FIBRA_08900</name>
</gene>
<name>J4GXL2_9APHY</name>
<organism evidence="1 2">
    <name type="scientific">Fibroporia radiculosa</name>
    <dbReference type="NCBI Taxonomy" id="599839"/>
    <lineage>
        <taxon>Eukaryota</taxon>
        <taxon>Fungi</taxon>
        <taxon>Dikarya</taxon>
        <taxon>Basidiomycota</taxon>
        <taxon>Agaricomycotina</taxon>
        <taxon>Agaricomycetes</taxon>
        <taxon>Polyporales</taxon>
        <taxon>Fibroporiaceae</taxon>
        <taxon>Fibroporia</taxon>
    </lineage>
</organism>
<evidence type="ECO:0000313" key="1">
    <source>
        <dbReference type="EMBL" id="CCM06620.1"/>
    </source>
</evidence>
<dbReference type="GeneID" id="24101520"/>
<proteinExistence type="predicted"/>
<protein>
    <submittedName>
        <fullName evidence="1">Uncharacterized protein</fullName>
    </submittedName>
</protein>
<dbReference type="RefSeq" id="XP_012185903.1">
    <property type="nucleotide sequence ID" value="XM_012330513.1"/>
</dbReference>
<keyword evidence="2" id="KW-1185">Reference proteome</keyword>